<dbReference type="Proteomes" id="UP000294856">
    <property type="component" value="Unassembled WGS sequence"/>
</dbReference>
<dbReference type="EMBL" id="SMFR01000001">
    <property type="protein sequence ID" value="TCK00396.1"/>
    <property type="molecule type" value="Genomic_DNA"/>
</dbReference>
<dbReference type="RefSeq" id="WP_067450507.1">
    <property type="nucleotide sequence ID" value="NZ_SMFR01000001.1"/>
</dbReference>
<dbReference type="PANTHER" id="PTHR15020">
    <property type="entry name" value="FLAVIN REDUCTASE-RELATED"/>
    <property type="match status" value="1"/>
</dbReference>
<dbReference type="SUPFAM" id="SSF51735">
    <property type="entry name" value="NAD(P)-binding Rossmann-fold domains"/>
    <property type="match status" value="1"/>
</dbReference>
<dbReference type="InterPro" id="IPR036291">
    <property type="entry name" value="NAD(P)-bd_dom_sf"/>
</dbReference>
<dbReference type="PANTHER" id="PTHR15020:SF50">
    <property type="entry name" value="UPF0659 PROTEIN YMR090W"/>
    <property type="match status" value="1"/>
</dbReference>
<organism evidence="2 3">
    <name type="scientific">Nocardia alba</name>
    <dbReference type="NCBI Taxonomy" id="225051"/>
    <lineage>
        <taxon>Bacteria</taxon>
        <taxon>Bacillati</taxon>
        <taxon>Actinomycetota</taxon>
        <taxon>Actinomycetes</taxon>
        <taxon>Mycobacteriales</taxon>
        <taxon>Nocardiaceae</taxon>
        <taxon>Nocardia</taxon>
    </lineage>
</organism>
<dbReference type="InterPro" id="IPR016040">
    <property type="entry name" value="NAD(P)-bd_dom"/>
</dbReference>
<comment type="caution">
    <text evidence="2">The sequence shown here is derived from an EMBL/GenBank/DDBJ whole genome shotgun (WGS) entry which is preliminary data.</text>
</comment>
<sequence>MAQQKKIAVAGATGRLGRHVVDVLVERGYDVVAFSRADGVDIETGVGLDEALTGVDIVIDASSTPSADQQVATEFFTASARNLHAAGERAGVERLVVVSIIGIDGSLAGYNAAKLAHEQELLKGALPVQILRAAQFHELVEVMVGWGTQGSVAYVQGMRTQLVAARSVAQALVDLAANPIPAEDIPFPEIAGPQPETMAAAAAALVAARGDVVRIIETSDSANPDREQFENGTLLPSPHATLAGPSFAEWVAATVPAAR</sequence>
<reference evidence="2 3" key="1">
    <citation type="submission" date="2019-03" db="EMBL/GenBank/DDBJ databases">
        <title>Genomic Encyclopedia of Type Strains, Phase IV (KMG-IV): sequencing the most valuable type-strain genomes for metagenomic binning, comparative biology and taxonomic classification.</title>
        <authorList>
            <person name="Goeker M."/>
        </authorList>
    </citation>
    <scope>NUCLEOTIDE SEQUENCE [LARGE SCALE GENOMIC DNA]</scope>
    <source>
        <strain evidence="2 3">DSM 44684</strain>
    </source>
</reference>
<gene>
    <name evidence="2" type="ORF">DFR71_1395</name>
</gene>
<accession>A0A4V2PC88</accession>
<dbReference type="OrthoDB" id="9771302at2"/>
<keyword evidence="3" id="KW-1185">Reference proteome</keyword>
<feature type="domain" description="NAD(P)-binding" evidence="1">
    <location>
        <begin position="11"/>
        <end position="179"/>
    </location>
</feature>
<dbReference type="Gene3D" id="3.40.50.720">
    <property type="entry name" value="NAD(P)-binding Rossmann-like Domain"/>
    <property type="match status" value="1"/>
</dbReference>
<evidence type="ECO:0000259" key="1">
    <source>
        <dbReference type="Pfam" id="PF13460"/>
    </source>
</evidence>
<protein>
    <submittedName>
        <fullName evidence="2">Uncharacterized protein YbjT (DUF2867 family)</fullName>
    </submittedName>
</protein>
<dbReference type="STRING" id="1210063.GCA_001612665_02993"/>
<evidence type="ECO:0000313" key="2">
    <source>
        <dbReference type="EMBL" id="TCK00396.1"/>
    </source>
</evidence>
<dbReference type="AlphaFoldDB" id="A0A4V2PC88"/>
<name>A0A4V2PC88_9NOCA</name>
<dbReference type="Pfam" id="PF13460">
    <property type="entry name" value="NAD_binding_10"/>
    <property type="match status" value="1"/>
</dbReference>
<evidence type="ECO:0000313" key="3">
    <source>
        <dbReference type="Proteomes" id="UP000294856"/>
    </source>
</evidence>
<proteinExistence type="predicted"/>